<dbReference type="RefSeq" id="WP_338343497.1">
    <property type="nucleotide sequence ID" value="NZ_CAUZLH010000015.1"/>
</dbReference>
<evidence type="ECO:0000256" key="1">
    <source>
        <dbReference type="SAM" id="Phobius"/>
    </source>
</evidence>
<evidence type="ECO:0008006" key="4">
    <source>
        <dbReference type="Google" id="ProtNLM"/>
    </source>
</evidence>
<accession>A0ABM9MP85</accession>
<organism evidence="2 3">
    <name type="scientific">Fructobacillus evanidus</name>
    <dbReference type="NCBI Taxonomy" id="3064281"/>
    <lineage>
        <taxon>Bacteria</taxon>
        <taxon>Bacillati</taxon>
        <taxon>Bacillota</taxon>
        <taxon>Bacilli</taxon>
        <taxon>Lactobacillales</taxon>
        <taxon>Lactobacillaceae</taxon>
        <taxon>Fructobacillus</taxon>
    </lineage>
</organism>
<feature type="transmembrane region" description="Helical" evidence="1">
    <location>
        <begin position="120"/>
        <end position="139"/>
    </location>
</feature>
<reference evidence="2 3" key="1">
    <citation type="submission" date="2023-10" db="EMBL/GenBank/DDBJ databases">
        <authorList>
            <person name="Botero Cardona J."/>
        </authorList>
    </citation>
    <scope>NUCLEOTIDE SEQUENCE [LARGE SCALE GENOMIC DNA]</scope>
    <source>
        <strain evidence="2 3">R-55214</strain>
    </source>
</reference>
<keyword evidence="1" id="KW-0472">Membrane</keyword>
<proteinExistence type="predicted"/>
<protein>
    <recommendedName>
        <fullName evidence="4">Integral membrane protein</fullName>
    </recommendedName>
</protein>
<name>A0ABM9MP85_9LACO</name>
<evidence type="ECO:0000313" key="3">
    <source>
        <dbReference type="Proteomes" id="UP001314166"/>
    </source>
</evidence>
<keyword evidence="1" id="KW-1133">Transmembrane helix</keyword>
<sequence length="144" mass="16924">MTKTQKIIRFTFLINLIWHTILVAGLLGTFLQWSQAYLLLLLALIISAYPSLYLPKKYGIKVTNQYDPFYFIEDEREKNIAFKVHSKIFVSYYLIIGFGFGVLANVFSDSVTSEFKIFLATAWCTLALFLPNIQYYFLWNRYDQ</sequence>
<dbReference type="Proteomes" id="UP001314166">
    <property type="component" value="Unassembled WGS sequence"/>
</dbReference>
<feature type="transmembrane region" description="Helical" evidence="1">
    <location>
        <begin position="37"/>
        <end position="54"/>
    </location>
</feature>
<feature type="transmembrane region" description="Helical" evidence="1">
    <location>
        <begin position="12"/>
        <end position="31"/>
    </location>
</feature>
<gene>
    <name evidence="2" type="ORF">R55214_HHFBAMCI_00328</name>
</gene>
<keyword evidence="3" id="KW-1185">Reference proteome</keyword>
<feature type="transmembrane region" description="Helical" evidence="1">
    <location>
        <begin position="88"/>
        <end position="108"/>
    </location>
</feature>
<dbReference type="EMBL" id="CAUZMB010000002">
    <property type="protein sequence ID" value="CAK1230409.1"/>
    <property type="molecule type" value="Genomic_DNA"/>
</dbReference>
<evidence type="ECO:0000313" key="2">
    <source>
        <dbReference type="EMBL" id="CAK1230409.1"/>
    </source>
</evidence>
<keyword evidence="1" id="KW-0812">Transmembrane</keyword>
<comment type="caution">
    <text evidence="2">The sequence shown here is derived from an EMBL/GenBank/DDBJ whole genome shotgun (WGS) entry which is preliminary data.</text>
</comment>